<evidence type="ECO:0000313" key="2">
    <source>
        <dbReference type="EMBL" id="MEQ2434457.1"/>
    </source>
</evidence>
<evidence type="ECO:0000256" key="1">
    <source>
        <dbReference type="SAM" id="Phobius"/>
    </source>
</evidence>
<dbReference type="EMBL" id="JBBMFP010000061">
    <property type="protein sequence ID" value="MEQ2434457.1"/>
    <property type="molecule type" value="Genomic_DNA"/>
</dbReference>
<keyword evidence="1" id="KW-1133">Transmembrane helix</keyword>
<sequence>MWSDFLSIVAIIISIVVAIVEYIKEVRLSRINLESEYYKDIYKNHLVYEIPTARKYIKFDLYNKLIDADKLINELQKLRQDSLYFQYNNPEFYKQLKETIQNLEDYLVTNTGKEFIGEEQTIVYNTIKDNINEIYRIISNGYLGKKNIRFKKLKIKFE</sequence>
<dbReference type="Proteomes" id="UP001457898">
    <property type="component" value="Unassembled WGS sequence"/>
</dbReference>
<organism evidence="2 3">
    <name type="scientific">Blautia caccae</name>
    <dbReference type="NCBI Taxonomy" id="3133175"/>
    <lineage>
        <taxon>Bacteria</taxon>
        <taxon>Bacillati</taxon>
        <taxon>Bacillota</taxon>
        <taxon>Clostridia</taxon>
        <taxon>Lachnospirales</taxon>
        <taxon>Lachnospiraceae</taxon>
        <taxon>Blautia</taxon>
    </lineage>
</organism>
<protein>
    <submittedName>
        <fullName evidence="2">Uncharacterized protein</fullName>
    </submittedName>
</protein>
<proteinExistence type="predicted"/>
<keyword evidence="1" id="KW-0472">Membrane</keyword>
<accession>A0ABV1DXU3</accession>
<evidence type="ECO:0000313" key="3">
    <source>
        <dbReference type="Proteomes" id="UP001457898"/>
    </source>
</evidence>
<reference evidence="2 3" key="1">
    <citation type="submission" date="2024-03" db="EMBL/GenBank/DDBJ databases">
        <title>Human intestinal bacterial collection.</title>
        <authorList>
            <person name="Pauvert C."/>
            <person name="Hitch T.C.A."/>
            <person name="Clavel T."/>
        </authorList>
    </citation>
    <scope>NUCLEOTIDE SEQUENCE [LARGE SCALE GENOMIC DNA]</scope>
    <source>
        <strain evidence="2 3">CLA-SR-H028</strain>
    </source>
</reference>
<comment type="caution">
    <text evidence="2">The sequence shown here is derived from an EMBL/GenBank/DDBJ whole genome shotgun (WGS) entry which is preliminary data.</text>
</comment>
<name>A0ABV1DXU3_9FIRM</name>
<dbReference type="RefSeq" id="WP_148393792.1">
    <property type="nucleotide sequence ID" value="NZ_JBBMFP010000061.1"/>
</dbReference>
<keyword evidence="3" id="KW-1185">Reference proteome</keyword>
<gene>
    <name evidence="2" type="ORF">WMO65_26060</name>
</gene>
<feature type="transmembrane region" description="Helical" evidence="1">
    <location>
        <begin position="6"/>
        <end position="23"/>
    </location>
</feature>
<keyword evidence="1" id="KW-0812">Transmembrane</keyword>